<dbReference type="AlphaFoldDB" id="A0A1D1VMZ0"/>
<evidence type="ECO:0000313" key="2">
    <source>
        <dbReference type="Proteomes" id="UP000186922"/>
    </source>
</evidence>
<dbReference type="Proteomes" id="UP000186922">
    <property type="component" value="Unassembled WGS sequence"/>
</dbReference>
<proteinExistence type="predicted"/>
<name>A0A1D1VMZ0_RAMVA</name>
<reference evidence="1 2" key="1">
    <citation type="journal article" date="2016" name="Nat. Commun.">
        <title>Extremotolerant tardigrade genome and improved radiotolerance of human cultured cells by tardigrade-unique protein.</title>
        <authorList>
            <person name="Hashimoto T."/>
            <person name="Horikawa D.D."/>
            <person name="Saito Y."/>
            <person name="Kuwahara H."/>
            <person name="Kozuka-Hata H."/>
            <person name="Shin-I T."/>
            <person name="Minakuchi Y."/>
            <person name="Ohishi K."/>
            <person name="Motoyama A."/>
            <person name="Aizu T."/>
            <person name="Enomoto A."/>
            <person name="Kondo K."/>
            <person name="Tanaka S."/>
            <person name="Hara Y."/>
            <person name="Koshikawa S."/>
            <person name="Sagara H."/>
            <person name="Miura T."/>
            <person name="Yokobori S."/>
            <person name="Miyagawa K."/>
            <person name="Suzuki Y."/>
            <person name="Kubo T."/>
            <person name="Oyama M."/>
            <person name="Kohara Y."/>
            <person name="Fujiyama A."/>
            <person name="Arakawa K."/>
            <person name="Katayama T."/>
            <person name="Toyoda A."/>
            <person name="Kunieda T."/>
        </authorList>
    </citation>
    <scope>NUCLEOTIDE SEQUENCE [LARGE SCALE GENOMIC DNA]</scope>
    <source>
        <strain evidence="1 2">YOKOZUNA-1</strain>
    </source>
</reference>
<dbReference type="EMBL" id="BDGG01000007">
    <property type="protein sequence ID" value="GAV01118.1"/>
    <property type="molecule type" value="Genomic_DNA"/>
</dbReference>
<protein>
    <submittedName>
        <fullName evidence="1">Uncharacterized protein</fullName>
    </submittedName>
</protein>
<organism evidence="1 2">
    <name type="scientific">Ramazzottius varieornatus</name>
    <name type="common">Water bear</name>
    <name type="synonym">Tardigrade</name>
    <dbReference type="NCBI Taxonomy" id="947166"/>
    <lineage>
        <taxon>Eukaryota</taxon>
        <taxon>Metazoa</taxon>
        <taxon>Ecdysozoa</taxon>
        <taxon>Tardigrada</taxon>
        <taxon>Eutardigrada</taxon>
        <taxon>Parachela</taxon>
        <taxon>Hypsibioidea</taxon>
        <taxon>Ramazzottiidae</taxon>
        <taxon>Ramazzottius</taxon>
    </lineage>
</organism>
<sequence length="146" mass="16553">MFLSTAQVVQGFLDSNRSHLLEDERNIARVFYSRTFTLRTGNFSLNAYGTVVGGGVILQQYYPNDALQFGPGERTCDGPFLQAGPDTIRSRSKYISACSFAPLCRRRGSSRKVRRLLHWEKTHNRKLSDCTHLHSTHPFLVDFGLV</sequence>
<evidence type="ECO:0000313" key="1">
    <source>
        <dbReference type="EMBL" id="GAV01118.1"/>
    </source>
</evidence>
<accession>A0A1D1VMZ0</accession>
<comment type="caution">
    <text evidence="1">The sequence shown here is derived from an EMBL/GenBank/DDBJ whole genome shotgun (WGS) entry which is preliminary data.</text>
</comment>
<gene>
    <name evidence="1" type="primary">RvY_11879</name>
    <name evidence="1" type="synonym">RvY_11879.1</name>
    <name evidence="1" type="ORF">RvY_11879-1</name>
</gene>
<keyword evidence="2" id="KW-1185">Reference proteome</keyword>